<comment type="caution">
    <text evidence="2">The sequence shown here is derived from an EMBL/GenBank/DDBJ whole genome shotgun (WGS) entry which is preliminary data.</text>
</comment>
<keyword evidence="2" id="KW-0808">Transferase</keyword>
<sequence length="403" mass="45336">MRCMAPDEIGPMRIQFVIGNLSDYHVPRYRALVQLASRHGCQVSLIELFEYSSFYDYAQSDRRTFLQDVPSEMVTVFKGTVAGRKHWLTVAARLGVIVRATRPDFVITLGYNTSYSIYLCLLRTLTRRFKLVYMSDSKADDGKRHRLKEALKRILVSRFDGALVAGEKHRRYAESLGIPMHRSRVGLDVIDVAYFRDAARRVRAHADSERCRFALPSQYVLCVSRFVERKNVPLVLEAFACSGLAQRGVSLVLVGQGPLEQTIREKVVALGLGERVLIFRAVLNSDMPAFYALADFIVLASAFDQWGLCVNEAMAAGRPAIVSQTCGCANEVVYDGINGFIVRPGDVEQLAKKMRQLAEDHALREKLARNAETTIRDWTPELFAENVLALANICLRRNDLHAS</sequence>
<organism evidence="2 3">
    <name type="scientific">Paraburkholderia piptadeniae</name>
    <dbReference type="NCBI Taxonomy" id="1701573"/>
    <lineage>
        <taxon>Bacteria</taxon>
        <taxon>Pseudomonadati</taxon>
        <taxon>Pseudomonadota</taxon>
        <taxon>Betaproteobacteria</taxon>
        <taxon>Burkholderiales</taxon>
        <taxon>Burkholderiaceae</taxon>
        <taxon>Paraburkholderia</taxon>
    </lineage>
</organism>
<evidence type="ECO:0000313" key="2">
    <source>
        <dbReference type="EMBL" id="SIT50693.1"/>
    </source>
</evidence>
<dbReference type="Pfam" id="PF00534">
    <property type="entry name" value="Glycos_transf_1"/>
    <property type="match status" value="1"/>
</dbReference>
<dbReference type="PANTHER" id="PTHR45947">
    <property type="entry name" value="SULFOQUINOVOSYL TRANSFERASE SQD2"/>
    <property type="match status" value="1"/>
</dbReference>
<dbReference type="Proteomes" id="UP000195569">
    <property type="component" value="Unassembled WGS sequence"/>
</dbReference>
<name>A0A1N7STA0_9BURK</name>
<dbReference type="CDD" id="cd03801">
    <property type="entry name" value="GT4_PimA-like"/>
    <property type="match status" value="1"/>
</dbReference>
<dbReference type="GO" id="GO:0016758">
    <property type="term" value="F:hexosyltransferase activity"/>
    <property type="evidence" value="ECO:0007669"/>
    <property type="project" value="TreeGrafter"/>
</dbReference>
<protein>
    <submittedName>
        <fullName evidence="2">Glycosyl transferase group 1</fullName>
    </submittedName>
</protein>
<evidence type="ECO:0000313" key="3">
    <source>
        <dbReference type="Proteomes" id="UP000195569"/>
    </source>
</evidence>
<dbReference type="AlphaFoldDB" id="A0A1N7STA0"/>
<dbReference type="EMBL" id="CYGY02000092">
    <property type="protein sequence ID" value="SIT50693.1"/>
    <property type="molecule type" value="Genomic_DNA"/>
</dbReference>
<dbReference type="InterPro" id="IPR001296">
    <property type="entry name" value="Glyco_trans_1"/>
</dbReference>
<dbReference type="Gene3D" id="3.40.50.2000">
    <property type="entry name" value="Glycogen Phosphorylase B"/>
    <property type="match status" value="2"/>
</dbReference>
<keyword evidence="3" id="KW-1185">Reference proteome</keyword>
<dbReference type="SUPFAM" id="SSF53756">
    <property type="entry name" value="UDP-Glycosyltransferase/glycogen phosphorylase"/>
    <property type="match status" value="1"/>
</dbReference>
<accession>A0A1N7STA0</accession>
<dbReference type="InterPro" id="IPR050194">
    <property type="entry name" value="Glycosyltransferase_grp1"/>
</dbReference>
<reference evidence="2" key="1">
    <citation type="submission" date="2016-12" db="EMBL/GenBank/DDBJ databases">
        <authorList>
            <person name="Moulin L."/>
        </authorList>
    </citation>
    <scope>NUCLEOTIDE SEQUENCE [LARGE SCALE GENOMIC DNA]</scope>
    <source>
        <strain evidence="2">STM 7183</strain>
    </source>
</reference>
<proteinExistence type="predicted"/>
<evidence type="ECO:0000259" key="1">
    <source>
        <dbReference type="Pfam" id="PF00534"/>
    </source>
</evidence>
<dbReference type="PANTHER" id="PTHR45947:SF3">
    <property type="entry name" value="SULFOQUINOVOSYL TRANSFERASE SQD2"/>
    <property type="match status" value="1"/>
</dbReference>
<feature type="domain" description="Glycosyl transferase family 1" evidence="1">
    <location>
        <begin position="217"/>
        <end position="372"/>
    </location>
</feature>
<gene>
    <name evidence="2" type="ORF">BN2476_920002</name>
</gene>